<protein>
    <submittedName>
        <fullName evidence="2">Uncharacterized protein</fullName>
    </submittedName>
</protein>
<gene>
    <name evidence="2" type="ORF">Tci_543763</name>
</gene>
<reference evidence="2" key="1">
    <citation type="journal article" date="2019" name="Sci. Rep.">
        <title>Draft genome of Tanacetum cinerariifolium, the natural source of mosquito coil.</title>
        <authorList>
            <person name="Yamashiro T."/>
            <person name="Shiraishi A."/>
            <person name="Satake H."/>
            <person name="Nakayama K."/>
        </authorList>
    </citation>
    <scope>NUCLEOTIDE SEQUENCE</scope>
</reference>
<proteinExistence type="predicted"/>
<evidence type="ECO:0000313" key="2">
    <source>
        <dbReference type="EMBL" id="GEZ71790.1"/>
    </source>
</evidence>
<evidence type="ECO:0000256" key="1">
    <source>
        <dbReference type="SAM" id="MobiDB-lite"/>
    </source>
</evidence>
<feature type="compositionally biased region" description="Basic and acidic residues" evidence="1">
    <location>
        <begin position="200"/>
        <end position="211"/>
    </location>
</feature>
<feature type="region of interest" description="Disordered" evidence="1">
    <location>
        <begin position="184"/>
        <end position="218"/>
    </location>
</feature>
<accession>A0A699INI7</accession>
<name>A0A699INI7_TANCI</name>
<comment type="caution">
    <text evidence="2">The sequence shown here is derived from an EMBL/GenBank/DDBJ whole genome shotgun (WGS) entry which is preliminary data.</text>
</comment>
<sequence>MFEAHGHSPASANERDMNVVGTVNNVANNITKVGPTPAVNDVVASPTISTSTLGMSNSYDNVTGKPSRKSVNFSTLFTSAGNEVDVAVPVKFIRAISERFANTSYGFFLGKRVAYPVVANCSFRLQNKSSYARVMIELRADVELKDTIVVDMPKLAGLGEAKNLKMSSQTPRGVLIGPKVRFKPAKQVSKKPTANTSGNKKKDVKPAKENVETSSSSTTPIVDKIGKLEKLIIDEKVTLVDGEGKPLKMVDYPGDHDSNDEVESVDNDMAPFQASERVGFWHQ</sequence>
<dbReference type="AlphaFoldDB" id="A0A699INI7"/>
<organism evidence="2">
    <name type="scientific">Tanacetum cinerariifolium</name>
    <name type="common">Dalmatian daisy</name>
    <name type="synonym">Chrysanthemum cinerariifolium</name>
    <dbReference type="NCBI Taxonomy" id="118510"/>
    <lineage>
        <taxon>Eukaryota</taxon>
        <taxon>Viridiplantae</taxon>
        <taxon>Streptophyta</taxon>
        <taxon>Embryophyta</taxon>
        <taxon>Tracheophyta</taxon>
        <taxon>Spermatophyta</taxon>
        <taxon>Magnoliopsida</taxon>
        <taxon>eudicotyledons</taxon>
        <taxon>Gunneridae</taxon>
        <taxon>Pentapetalae</taxon>
        <taxon>asterids</taxon>
        <taxon>campanulids</taxon>
        <taxon>Asterales</taxon>
        <taxon>Asteraceae</taxon>
        <taxon>Asteroideae</taxon>
        <taxon>Anthemideae</taxon>
        <taxon>Anthemidinae</taxon>
        <taxon>Tanacetum</taxon>
    </lineage>
</organism>
<dbReference type="EMBL" id="BKCJ010314169">
    <property type="protein sequence ID" value="GEZ71790.1"/>
    <property type="molecule type" value="Genomic_DNA"/>
</dbReference>